<comment type="caution">
    <text evidence="7">The sequence shown here is derived from an EMBL/GenBank/DDBJ whole genome shotgun (WGS) entry which is preliminary data.</text>
</comment>
<dbReference type="EMBL" id="BPRC01000006">
    <property type="protein sequence ID" value="GJE65004.1"/>
    <property type="molecule type" value="Genomic_DNA"/>
</dbReference>
<dbReference type="InterPro" id="IPR007627">
    <property type="entry name" value="RNA_pol_sigma70_r2"/>
</dbReference>
<name>A0ABQ4UCM8_9HYPH</name>
<dbReference type="InterPro" id="IPR013324">
    <property type="entry name" value="RNA_pol_sigma_r3/r4-like"/>
</dbReference>
<dbReference type="InterPro" id="IPR013249">
    <property type="entry name" value="RNA_pol_sigma70_r4_t2"/>
</dbReference>
<comment type="similarity">
    <text evidence="1">Belongs to the sigma-70 factor family. ECF subfamily.</text>
</comment>
<dbReference type="NCBIfam" id="TIGR02937">
    <property type="entry name" value="sigma70-ECF"/>
    <property type="match status" value="1"/>
</dbReference>
<evidence type="ECO:0000313" key="8">
    <source>
        <dbReference type="Proteomes" id="UP001055039"/>
    </source>
</evidence>
<dbReference type="InterPro" id="IPR014284">
    <property type="entry name" value="RNA_pol_sigma-70_dom"/>
</dbReference>
<reference evidence="7" key="1">
    <citation type="journal article" date="2021" name="Front. Microbiol.">
        <title>Comprehensive Comparative Genomics and Phenotyping of Methylobacterium Species.</title>
        <authorList>
            <person name="Alessa O."/>
            <person name="Ogura Y."/>
            <person name="Fujitani Y."/>
            <person name="Takami H."/>
            <person name="Hayashi T."/>
            <person name="Sahin N."/>
            <person name="Tani A."/>
        </authorList>
    </citation>
    <scope>NUCLEOTIDE SEQUENCE</scope>
    <source>
        <strain evidence="7">NBRC 15686</strain>
    </source>
</reference>
<protein>
    <submittedName>
        <fullName evidence="7">RNA polymerase sigma factor FecI</fullName>
    </submittedName>
</protein>
<dbReference type="Gene3D" id="1.10.1740.10">
    <property type="match status" value="1"/>
</dbReference>
<dbReference type="Pfam" id="PF08281">
    <property type="entry name" value="Sigma70_r4_2"/>
    <property type="match status" value="1"/>
</dbReference>
<keyword evidence="4" id="KW-0804">Transcription</keyword>
<keyword evidence="3" id="KW-0731">Sigma factor</keyword>
<evidence type="ECO:0000259" key="5">
    <source>
        <dbReference type="Pfam" id="PF04542"/>
    </source>
</evidence>
<evidence type="ECO:0000256" key="4">
    <source>
        <dbReference type="ARBA" id="ARBA00023163"/>
    </source>
</evidence>
<dbReference type="Pfam" id="PF04542">
    <property type="entry name" value="Sigma70_r2"/>
    <property type="match status" value="1"/>
</dbReference>
<evidence type="ECO:0000256" key="1">
    <source>
        <dbReference type="ARBA" id="ARBA00010641"/>
    </source>
</evidence>
<accession>A0ABQ4UCM8</accession>
<keyword evidence="8" id="KW-1185">Reference proteome</keyword>
<organism evidence="7 8">
    <name type="scientific">Methylorubrum aminovorans</name>
    <dbReference type="NCBI Taxonomy" id="269069"/>
    <lineage>
        <taxon>Bacteria</taxon>
        <taxon>Pseudomonadati</taxon>
        <taxon>Pseudomonadota</taxon>
        <taxon>Alphaproteobacteria</taxon>
        <taxon>Hyphomicrobiales</taxon>
        <taxon>Methylobacteriaceae</taxon>
        <taxon>Methylorubrum</taxon>
    </lineage>
</organism>
<reference evidence="7" key="2">
    <citation type="submission" date="2021-08" db="EMBL/GenBank/DDBJ databases">
        <authorList>
            <person name="Tani A."/>
            <person name="Ola A."/>
            <person name="Ogura Y."/>
            <person name="Katsura K."/>
            <person name="Hayashi T."/>
        </authorList>
    </citation>
    <scope>NUCLEOTIDE SEQUENCE</scope>
    <source>
        <strain evidence="7">NBRC 15686</strain>
    </source>
</reference>
<gene>
    <name evidence="7" type="primary">fecI_1</name>
    <name evidence="7" type="ORF">LNAOJCKE_2212</name>
</gene>
<dbReference type="Proteomes" id="UP001055039">
    <property type="component" value="Unassembled WGS sequence"/>
</dbReference>
<proteinExistence type="inferred from homology"/>
<feature type="domain" description="RNA polymerase sigma factor 70 region 4 type 2" evidence="6">
    <location>
        <begin position="120"/>
        <end position="172"/>
    </location>
</feature>
<dbReference type="SUPFAM" id="SSF88659">
    <property type="entry name" value="Sigma3 and sigma4 domains of RNA polymerase sigma factors"/>
    <property type="match status" value="1"/>
</dbReference>
<evidence type="ECO:0000256" key="2">
    <source>
        <dbReference type="ARBA" id="ARBA00023015"/>
    </source>
</evidence>
<dbReference type="SUPFAM" id="SSF88946">
    <property type="entry name" value="Sigma2 domain of RNA polymerase sigma factors"/>
    <property type="match status" value="1"/>
</dbReference>
<keyword evidence="2" id="KW-0805">Transcription regulation</keyword>
<dbReference type="InterPro" id="IPR036388">
    <property type="entry name" value="WH-like_DNA-bd_sf"/>
</dbReference>
<evidence type="ECO:0000313" key="7">
    <source>
        <dbReference type="EMBL" id="GJE65004.1"/>
    </source>
</evidence>
<dbReference type="PANTHER" id="PTHR43133">
    <property type="entry name" value="RNA POLYMERASE ECF-TYPE SIGMA FACTO"/>
    <property type="match status" value="1"/>
</dbReference>
<feature type="domain" description="RNA polymerase sigma-70 region 2" evidence="5">
    <location>
        <begin position="20"/>
        <end position="83"/>
    </location>
</feature>
<sequence length="180" mass="19970">MSDGADVMTGGAAGVSIDALYRHEGLKLRRFLGRLLDNPADAADASQETYMRMVAALSRTSIEHPSALLFRIATNVALRMRNRGRLERTLFAAKCEAELAEVADGYALPERQAIARQELRRLAGVIDALPPRCREVFLLSRLDGLANGEIALRLGISRNMVEKHIIKALLQCRRSRLDLF</sequence>
<evidence type="ECO:0000256" key="3">
    <source>
        <dbReference type="ARBA" id="ARBA00023082"/>
    </source>
</evidence>
<dbReference type="Gene3D" id="1.10.10.10">
    <property type="entry name" value="Winged helix-like DNA-binding domain superfamily/Winged helix DNA-binding domain"/>
    <property type="match status" value="1"/>
</dbReference>
<evidence type="ECO:0000259" key="6">
    <source>
        <dbReference type="Pfam" id="PF08281"/>
    </source>
</evidence>
<dbReference type="InterPro" id="IPR013325">
    <property type="entry name" value="RNA_pol_sigma_r2"/>
</dbReference>
<dbReference type="PANTHER" id="PTHR43133:SF63">
    <property type="entry name" value="RNA POLYMERASE SIGMA FACTOR FECI-RELATED"/>
    <property type="match status" value="1"/>
</dbReference>
<dbReference type="InterPro" id="IPR039425">
    <property type="entry name" value="RNA_pol_sigma-70-like"/>
</dbReference>